<evidence type="ECO:0000313" key="1">
    <source>
        <dbReference type="EMBL" id="KAJ3640949.1"/>
    </source>
</evidence>
<evidence type="ECO:0000313" key="2">
    <source>
        <dbReference type="Proteomes" id="UP001168821"/>
    </source>
</evidence>
<sequence length="152" mass="17086">MLSTGGLGKRGTRELGLKQESDGLWLLRVSGKTCTSSCSSKKPVVKLASMKIKQETISTCFIRLLTFRLVFAELCEEHETPQGRRYGGQDVEASQSHDGIMSRRQLQALRVIRSQNHFLVTPNDRCSLRSQSSQTDLINRRLDLPSTSLFSR</sequence>
<comment type="caution">
    <text evidence="1">The sequence shown here is derived from an EMBL/GenBank/DDBJ whole genome shotgun (WGS) entry which is preliminary data.</text>
</comment>
<name>A0AA38HTN3_9CUCU</name>
<organism evidence="1 2">
    <name type="scientific">Zophobas morio</name>
    <dbReference type="NCBI Taxonomy" id="2755281"/>
    <lineage>
        <taxon>Eukaryota</taxon>
        <taxon>Metazoa</taxon>
        <taxon>Ecdysozoa</taxon>
        <taxon>Arthropoda</taxon>
        <taxon>Hexapoda</taxon>
        <taxon>Insecta</taxon>
        <taxon>Pterygota</taxon>
        <taxon>Neoptera</taxon>
        <taxon>Endopterygota</taxon>
        <taxon>Coleoptera</taxon>
        <taxon>Polyphaga</taxon>
        <taxon>Cucujiformia</taxon>
        <taxon>Tenebrionidae</taxon>
        <taxon>Zophobas</taxon>
    </lineage>
</organism>
<proteinExistence type="predicted"/>
<protein>
    <submittedName>
        <fullName evidence="1">Uncharacterized protein</fullName>
    </submittedName>
</protein>
<gene>
    <name evidence="1" type="ORF">Zmor_027481</name>
</gene>
<dbReference type="EMBL" id="JALNTZ010000009">
    <property type="protein sequence ID" value="KAJ3640949.1"/>
    <property type="molecule type" value="Genomic_DNA"/>
</dbReference>
<accession>A0AA38HTN3</accession>
<dbReference type="Proteomes" id="UP001168821">
    <property type="component" value="Unassembled WGS sequence"/>
</dbReference>
<dbReference type="AlphaFoldDB" id="A0AA38HTN3"/>
<reference evidence="1" key="1">
    <citation type="journal article" date="2023" name="G3 (Bethesda)">
        <title>Whole genome assemblies of Zophobas morio and Tenebrio molitor.</title>
        <authorList>
            <person name="Kaur S."/>
            <person name="Stinson S.A."/>
            <person name="diCenzo G.C."/>
        </authorList>
    </citation>
    <scope>NUCLEOTIDE SEQUENCE</scope>
    <source>
        <strain evidence="1">QUZm001</strain>
    </source>
</reference>
<keyword evidence="2" id="KW-1185">Reference proteome</keyword>